<evidence type="ECO:0000313" key="2">
    <source>
        <dbReference type="Proteomes" id="UP000626148"/>
    </source>
</evidence>
<dbReference type="PANTHER" id="PTHR13158:SF5">
    <property type="entry name" value="NAD KINASE 2, MITOCHONDRIAL"/>
    <property type="match status" value="1"/>
</dbReference>
<dbReference type="EMBL" id="BMXR01000006">
    <property type="protein sequence ID" value="GGX57747.1"/>
    <property type="molecule type" value="Genomic_DNA"/>
</dbReference>
<reference evidence="1" key="1">
    <citation type="journal article" date="2014" name="Int. J. Syst. Evol. Microbiol.">
        <title>Complete genome sequence of Corynebacterium casei LMG S-19264T (=DSM 44701T), isolated from a smear-ripened cheese.</title>
        <authorList>
            <consortium name="US DOE Joint Genome Institute (JGI-PGF)"/>
            <person name="Walter F."/>
            <person name="Albersmeier A."/>
            <person name="Kalinowski J."/>
            <person name="Ruckert C."/>
        </authorList>
    </citation>
    <scope>NUCLEOTIDE SEQUENCE</scope>
    <source>
        <strain evidence="1">KCTC 22169</strain>
    </source>
</reference>
<dbReference type="PANTHER" id="PTHR13158">
    <property type="match status" value="1"/>
</dbReference>
<accession>A0A918NCI9</accession>
<dbReference type="Proteomes" id="UP000626148">
    <property type="component" value="Unassembled WGS sequence"/>
</dbReference>
<dbReference type="AlphaFoldDB" id="A0A918NCI9"/>
<dbReference type="RefSeq" id="WP_189609434.1">
    <property type="nucleotide sequence ID" value="NZ_BMXR01000006.1"/>
</dbReference>
<dbReference type="SUPFAM" id="SSF111331">
    <property type="entry name" value="NAD kinase/diacylglycerol kinase-like"/>
    <property type="match status" value="1"/>
</dbReference>
<organism evidence="1 2">
    <name type="scientific">Saccharospirillum salsuginis</name>
    <dbReference type="NCBI Taxonomy" id="418750"/>
    <lineage>
        <taxon>Bacteria</taxon>
        <taxon>Pseudomonadati</taxon>
        <taxon>Pseudomonadota</taxon>
        <taxon>Gammaproteobacteria</taxon>
        <taxon>Oceanospirillales</taxon>
        <taxon>Saccharospirillaceae</taxon>
        <taxon>Saccharospirillum</taxon>
    </lineage>
</organism>
<keyword evidence="2" id="KW-1185">Reference proteome</keyword>
<gene>
    <name evidence="1" type="ORF">GCM10007392_26720</name>
</gene>
<dbReference type="Gene3D" id="2.60.200.30">
    <property type="entry name" value="Probable inorganic polyphosphate/atp-NAD kinase, domain 2"/>
    <property type="match status" value="1"/>
</dbReference>
<reference evidence="1" key="2">
    <citation type="submission" date="2020-09" db="EMBL/GenBank/DDBJ databases">
        <authorList>
            <person name="Sun Q."/>
            <person name="Kim S."/>
        </authorList>
    </citation>
    <scope>NUCLEOTIDE SEQUENCE</scope>
    <source>
        <strain evidence="1">KCTC 22169</strain>
    </source>
</reference>
<dbReference type="InterPro" id="IPR017438">
    <property type="entry name" value="ATP-NAD_kinase_N"/>
</dbReference>
<dbReference type="GO" id="GO:0003951">
    <property type="term" value="F:NAD+ kinase activity"/>
    <property type="evidence" value="ECO:0007669"/>
    <property type="project" value="InterPro"/>
</dbReference>
<dbReference type="InterPro" id="IPR017437">
    <property type="entry name" value="ATP-NAD_kinase_PpnK-typ_C"/>
</dbReference>
<comment type="caution">
    <text evidence="1">The sequence shown here is derived from an EMBL/GenBank/DDBJ whole genome shotgun (WGS) entry which is preliminary data.</text>
</comment>
<sequence>MTQQARFVLIERKTRLTELVERFNTWSQAKFYLEHSGAKVQDYLAEHDRYQQVIGRIEGALRKQGRLARVERDLLDTYQFHSEDIVVVAGQDGLVANTLKYLNGQPVIAVNPDPERWDGQLLPFREENIEDAVQAVILGRATTKAVTFAEARTSDGQRMLAVNDLFIGPRSHTSARYTLHWGERQEVQSSSGIIVSTGLGSTGWLQSILAGAAGVSGHRPEVDLSGGFPWDADYLYYSVREPFPSQTTGTDLVMGRITAQRGLMLDSLMPNHGVVFSDGMEADAMTFNAGSRLTIQIADRQGVLVTA</sequence>
<dbReference type="Gene3D" id="3.40.50.10330">
    <property type="entry name" value="Probable inorganic polyphosphate/atp-NAD kinase, domain 1"/>
    <property type="match status" value="1"/>
</dbReference>
<keyword evidence="1" id="KW-0418">Kinase</keyword>
<keyword evidence="1" id="KW-0808">Transferase</keyword>
<name>A0A918NCI9_9GAMM</name>
<dbReference type="InterPro" id="IPR016064">
    <property type="entry name" value="NAD/diacylglycerol_kinase_sf"/>
</dbReference>
<proteinExistence type="predicted"/>
<evidence type="ECO:0000313" key="1">
    <source>
        <dbReference type="EMBL" id="GGX57747.1"/>
    </source>
</evidence>
<dbReference type="GO" id="GO:0019674">
    <property type="term" value="P:NAD+ metabolic process"/>
    <property type="evidence" value="ECO:0007669"/>
    <property type="project" value="InterPro"/>
</dbReference>
<protein>
    <submittedName>
        <fullName evidence="1">Sugar kinase</fullName>
    </submittedName>
</protein>